<dbReference type="PROSITE" id="PS51257">
    <property type="entry name" value="PROKAR_LIPOPROTEIN"/>
    <property type="match status" value="1"/>
</dbReference>
<dbReference type="RefSeq" id="WP_015025992.1">
    <property type="nucleotide sequence ID" value="NC_018721.1"/>
</dbReference>
<accession>K4IKY8</accession>
<dbReference type="HOGENOM" id="CLU_666817_0_0_10"/>
<dbReference type="STRING" id="313595.P700755_003885"/>
<dbReference type="AlphaFoldDB" id="K4IKY8"/>
<organism evidence="1 2">
    <name type="scientific">Psychroflexus torquis (strain ATCC 700755 / CIP 106069 / ACAM 623)</name>
    <dbReference type="NCBI Taxonomy" id="313595"/>
    <lineage>
        <taxon>Bacteria</taxon>
        <taxon>Pseudomonadati</taxon>
        <taxon>Bacteroidota</taxon>
        <taxon>Flavobacteriia</taxon>
        <taxon>Flavobacteriales</taxon>
        <taxon>Flavobacteriaceae</taxon>
        <taxon>Psychroflexus</taxon>
    </lineage>
</organism>
<evidence type="ECO:0000313" key="1">
    <source>
        <dbReference type="EMBL" id="AFU70458.1"/>
    </source>
</evidence>
<keyword evidence="2" id="KW-1185">Reference proteome</keyword>
<dbReference type="KEGG" id="ptq:P700755_003885"/>
<protein>
    <recommendedName>
        <fullName evidence="3">Lipoprotein</fullName>
    </recommendedName>
</protein>
<dbReference type="OrthoDB" id="1489643at2"/>
<gene>
    <name evidence="1" type="ordered locus">P700755_003885</name>
</gene>
<name>K4IKY8_PSYTT</name>
<evidence type="ECO:0000313" key="2">
    <source>
        <dbReference type="Proteomes" id="UP000008514"/>
    </source>
</evidence>
<dbReference type="eggNOG" id="COG0457">
    <property type="taxonomic scope" value="Bacteria"/>
</dbReference>
<proteinExistence type="predicted"/>
<reference evidence="1" key="2">
    <citation type="submission" date="2012-09" db="EMBL/GenBank/DDBJ databases">
        <title>The complete sequence of Psychroflexus torquis an extreme psychrophile from sea-ice that is stimulated by light.</title>
        <authorList>
            <person name="Feng S."/>
            <person name="Powell S.M."/>
            <person name="Bowman J.P."/>
        </authorList>
    </citation>
    <scope>NUCLEOTIDE SEQUENCE [LARGE SCALE GENOMIC DNA]</scope>
    <source>
        <strain evidence="1">ATCC 700755</strain>
    </source>
</reference>
<sequence length="392" mass="46103">MKALVSIFVIFLIFSCNSVKKTQRAINSGNYTEAINRSVKQLQKNKFNKKGYQYANLLKTSFEKFRESNLKRIDFLEKETLQNNAKPIYESYLRLQDVQNRIKPLLPLENEDGSRVVFEFYDFSDEIIARKENYAEYLYVKASRFLDSEDKIDSRLAYNSFVELEKLTPGYKNASNLKRDAYINGIDFVLVSLYNTTEQIIPALLEDRLLNFNTYDLDDLWTEYHVNPREDFSYDFAIDINFTSIQFSPERLLERQVPLERAVVDGWRYKKDRAGNFILDEEGDKIKEDSVINVSGTLFETVQSKEVKVIAEVNYFDLISDQKINNYPLESFFIFENRFARFEGDKKVLNNDESLLLTRRPVNYPTHEQMLSDASEDIKDKLKSILKQQIRN</sequence>
<dbReference type="Proteomes" id="UP000008514">
    <property type="component" value="Chromosome"/>
</dbReference>
<evidence type="ECO:0008006" key="3">
    <source>
        <dbReference type="Google" id="ProtNLM"/>
    </source>
</evidence>
<reference evidence="1" key="1">
    <citation type="submission" date="2006-03" db="EMBL/GenBank/DDBJ databases">
        <authorList>
            <person name="Bowman J."/>
            <person name="Ferriera S."/>
            <person name="Johnson J."/>
            <person name="Kravitz S."/>
            <person name="Halpern A."/>
            <person name="Remington K."/>
            <person name="Beeson K."/>
            <person name="Tran B."/>
            <person name="Rogers Y.-H."/>
            <person name="Friedman R."/>
            <person name="Venter J.C."/>
        </authorList>
    </citation>
    <scope>NUCLEOTIDE SEQUENCE [LARGE SCALE GENOMIC DNA]</scope>
    <source>
        <strain evidence="1">ATCC 700755</strain>
    </source>
</reference>
<dbReference type="EMBL" id="CP003879">
    <property type="protein sequence ID" value="AFU70458.1"/>
    <property type="molecule type" value="Genomic_DNA"/>
</dbReference>